<name>A0A6L8UX46_9BACL</name>
<evidence type="ECO:0000313" key="1">
    <source>
        <dbReference type="EMBL" id="MZQ81962.1"/>
    </source>
</evidence>
<dbReference type="Pfam" id="PF00756">
    <property type="entry name" value="Esterase"/>
    <property type="match status" value="1"/>
</dbReference>
<dbReference type="RefSeq" id="WP_161406148.1">
    <property type="nucleotide sequence ID" value="NZ_WTUZ01000010.1"/>
</dbReference>
<dbReference type="SUPFAM" id="SSF53474">
    <property type="entry name" value="alpha/beta-Hydrolases"/>
    <property type="match status" value="1"/>
</dbReference>
<dbReference type="PANTHER" id="PTHR48098:SF1">
    <property type="entry name" value="DIACYLGLYCEROL ACYLTRANSFERASE_MYCOLYLTRANSFERASE AG85A"/>
    <property type="match status" value="1"/>
</dbReference>
<dbReference type="Gene3D" id="3.40.50.1820">
    <property type="entry name" value="alpha/beta hydrolase"/>
    <property type="match status" value="1"/>
</dbReference>
<dbReference type="InterPro" id="IPR000801">
    <property type="entry name" value="Esterase-like"/>
</dbReference>
<proteinExistence type="predicted"/>
<dbReference type="AlphaFoldDB" id="A0A6L8UX46"/>
<comment type="caution">
    <text evidence="1">The sequence shown here is derived from an EMBL/GenBank/DDBJ whole genome shotgun (WGS) entry which is preliminary data.</text>
</comment>
<dbReference type="InterPro" id="IPR050583">
    <property type="entry name" value="Mycobacterial_A85_antigen"/>
</dbReference>
<dbReference type="GO" id="GO:0016747">
    <property type="term" value="F:acyltransferase activity, transferring groups other than amino-acyl groups"/>
    <property type="evidence" value="ECO:0007669"/>
    <property type="project" value="TreeGrafter"/>
</dbReference>
<protein>
    <submittedName>
        <fullName evidence="1">Esterase family protein</fullName>
    </submittedName>
</protein>
<reference evidence="1 2" key="1">
    <citation type="submission" date="2019-12" db="EMBL/GenBank/DDBJ databases">
        <title>Paenibacillus sp. nov. sp. isolated from soil.</title>
        <authorList>
            <person name="Kim J."/>
            <person name="Jeong S.E."/>
            <person name="Jung H.S."/>
            <person name="Jeon C.O."/>
        </authorList>
    </citation>
    <scope>NUCLEOTIDE SEQUENCE [LARGE SCALE GENOMIC DNA]</scope>
    <source>
        <strain evidence="1 2">5J-6</strain>
    </source>
</reference>
<accession>A0A6L8UX46</accession>
<organism evidence="1 2">
    <name type="scientific">Paenibacillus silvestris</name>
    <dbReference type="NCBI Taxonomy" id="2606219"/>
    <lineage>
        <taxon>Bacteria</taxon>
        <taxon>Bacillati</taxon>
        <taxon>Bacillota</taxon>
        <taxon>Bacilli</taxon>
        <taxon>Bacillales</taxon>
        <taxon>Paenibacillaceae</taxon>
        <taxon>Paenibacillus</taxon>
    </lineage>
</organism>
<evidence type="ECO:0000313" key="2">
    <source>
        <dbReference type="Proteomes" id="UP000481087"/>
    </source>
</evidence>
<dbReference type="Proteomes" id="UP000481087">
    <property type="component" value="Unassembled WGS sequence"/>
</dbReference>
<gene>
    <name evidence="1" type="ORF">GQF01_07410</name>
</gene>
<keyword evidence="2" id="KW-1185">Reference proteome</keyword>
<dbReference type="InterPro" id="IPR029058">
    <property type="entry name" value="AB_hydrolase_fold"/>
</dbReference>
<sequence>MAFIDCHFYSDSLGVSASMYVILPQPAQNQIGMASASYGTTKHPTLYLLHGLSDDHTIWMRRTSIERYAAKLGIAVVMPAVNRSFYTDMAAGPKYWTFISEELPAIARSFFPLAEERELNYAAGLSMGGYGAMKLALTHPDRFAAAASLSGSVDISHRALNFPDDFKLIYDDVKTIKGSKNDLFYLAEQVHASKGPKPSLFQCCGTEDFLYEDNIRFRNYCRELGLDLTYEEEPGEHEWGYWDRKIQNVLNWLPLPART</sequence>
<dbReference type="PANTHER" id="PTHR48098">
    <property type="entry name" value="ENTEROCHELIN ESTERASE-RELATED"/>
    <property type="match status" value="1"/>
</dbReference>
<dbReference type="EMBL" id="WTUZ01000010">
    <property type="protein sequence ID" value="MZQ81962.1"/>
    <property type="molecule type" value="Genomic_DNA"/>
</dbReference>